<dbReference type="Gene3D" id="2.40.40.10">
    <property type="entry name" value="RlpA-like domain"/>
    <property type="match status" value="1"/>
</dbReference>
<protein>
    <submittedName>
        <fullName evidence="3">Unannotated protein</fullName>
    </submittedName>
</protein>
<dbReference type="Pfam" id="PF03330">
    <property type="entry name" value="DPBB_1"/>
    <property type="match status" value="1"/>
</dbReference>
<proteinExistence type="predicted"/>
<gene>
    <name evidence="2" type="ORF">UFOPK3164_01650</name>
    <name evidence="3" type="ORF">UFOPK3427_00479</name>
    <name evidence="4" type="ORF">UFOPK4112_00710</name>
</gene>
<dbReference type="EMBL" id="CAFBLT010000001">
    <property type="protein sequence ID" value="CAB4865787.1"/>
    <property type="molecule type" value="Genomic_DNA"/>
</dbReference>
<dbReference type="AlphaFoldDB" id="A0A6J7D4N6"/>
<dbReference type="EMBL" id="CAFABE010000121">
    <property type="protein sequence ID" value="CAB4834383.1"/>
    <property type="molecule type" value="Genomic_DNA"/>
</dbReference>
<evidence type="ECO:0000313" key="2">
    <source>
        <dbReference type="EMBL" id="CAB4834383.1"/>
    </source>
</evidence>
<evidence type="ECO:0000313" key="4">
    <source>
        <dbReference type="EMBL" id="CAB5017639.1"/>
    </source>
</evidence>
<dbReference type="EMBL" id="CAFBPM010000005">
    <property type="protein sequence ID" value="CAB5017639.1"/>
    <property type="molecule type" value="Genomic_DNA"/>
</dbReference>
<dbReference type="InterPro" id="IPR036908">
    <property type="entry name" value="RlpA-like_sf"/>
</dbReference>
<dbReference type="SUPFAM" id="SSF50685">
    <property type="entry name" value="Barwin-like endoglucanases"/>
    <property type="match status" value="1"/>
</dbReference>
<dbReference type="CDD" id="cd22268">
    <property type="entry name" value="DPBB_RlpA-like"/>
    <property type="match status" value="1"/>
</dbReference>
<reference evidence="3" key="1">
    <citation type="submission" date="2020-05" db="EMBL/GenBank/DDBJ databases">
        <authorList>
            <person name="Chiriac C."/>
            <person name="Salcher M."/>
            <person name="Ghai R."/>
            <person name="Kavagutti S V."/>
        </authorList>
    </citation>
    <scope>NUCLEOTIDE SEQUENCE</scope>
</reference>
<feature type="domain" description="RlpA-like protein double-psi beta-barrel" evidence="1">
    <location>
        <begin position="137"/>
        <end position="196"/>
    </location>
</feature>
<dbReference type="InterPro" id="IPR009009">
    <property type="entry name" value="RlpA-like_DPBB"/>
</dbReference>
<sequence length="199" mass="19756">MKGGVLQHKRTDVSRHALLASAAAAMLITPLALLGGGAASTALASPAPATPAASGTTLQSGAAAAQGRALQNIQNVANQIPASPTTVPAPAPTTVPAPVPTTAAPRVVVAPPPTTTTTLGHSVVGHATWYAWHAGECASPTLPHGTTVRVTNSATGASTTCVVTDTEGSQWPRVIDLDKSVFAQIADPGAGVVTVSLSW</sequence>
<evidence type="ECO:0000259" key="1">
    <source>
        <dbReference type="Pfam" id="PF03330"/>
    </source>
</evidence>
<accession>A0A6J7D4N6</accession>
<name>A0A6J7D4N6_9ZZZZ</name>
<organism evidence="3">
    <name type="scientific">freshwater metagenome</name>
    <dbReference type="NCBI Taxonomy" id="449393"/>
    <lineage>
        <taxon>unclassified sequences</taxon>
        <taxon>metagenomes</taxon>
        <taxon>ecological metagenomes</taxon>
    </lineage>
</organism>
<evidence type="ECO:0000313" key="3">
    <source>
        <dbReference type="EMBL" id="CAB4865787.1"/>
    </source>
</evidence>